<organism evidence="3 4">
    <name type="scientific">Chthoniobacter flavus Ellin428</name>
    <dbReference type="NCBI Taxonomy" id="497964"/>
    <lineage>
        <taxon>Bacteria</taxon>
        <taxon>Pseudomonadati</taxon>
        <taxon>Verrucomicrobiota</taxon>
        <taxon>Spartobacteria</taxon>
        <taxon>Chthoniobacterales</taxon>
        <taxon>Chthoniobacteraceae</taxon>
        <taxon>Chthoniobacter</taxon>
    </lineage>
</organism>
<dbReference type="InterPro" id="IPR004360">
    <property type="entry name" value="Glyas_Fos-R_dOase_dom"/>
</dbReference>
<dbReference type="PANTHER" id="PTHR34109">
    <property type="entry name" value="BNAUNNG04460D PROTEIN-RELATED"/>
    <property type="match status" value="1"/>
</dbReference>
<feature type="compositionally biased region" description="Low complexity" evidence="1">
    <location>
        <begin position="17"/>
        <end position="39"/>
    </location>
</feature>
<dbReference type="eggNOG" id="COG2764">
    <property type="taxonomic scope" value="Bacteria"/>
</dbReference>
<dbReference type="AlphaFoldDB" id="B4DC06"/>
<sequence>MKAPSTGLEYSNDHPVSTSMKSATAKPKAPAKKTAAAKPVPDGMHTVSPHLVCDGAADAVEFYKKAFGAVELMRLPAPNGKLMHASVCIGDSRVMLVDENPQWKIFGPKTLKGTPVTIHLQVEDADALFERAVAAGAQVIMPLEDMFWGDRYGIVADPFGHHWSIATHQRDLTPEQIQAAVPEQMCQ</sequence>
<dbReference type="Pfam" id="PF00903">
    <property type="entry name" value="Glyoxalase"/>
    <property type="match status" value="1"/>
</dbReference>
<accession>B4DC06</accession>
<dbReference type="EMBL" id="ABVL01000042">
    <property type="protein sequence ID" value="EDY16053.1"/>
    <property type="molecule type" value="Genomic_DNA"/>
</dbReference>
<name>B4DC06_9BACT</name>
<dbReference type="GO" id="GO:0051213">
    <property type="term" value="F:dioxygenase activity"/>
    <property type="evidence" value="ECO:0007669"/>
    <property type="project" value="UniProtKB-KW"/>
</dbReference>
<keyword evidence="4" id="KW-1185">Reference proteome</keyword>
<dbReference type="PANTHER" id="PTHR34109:SF1">
    <property type="entry name" value="VOC DOMAIN-CONTAINING PROTEIN"/>
    <property type="match status" value="1"/>
</dbReference>
<dbReference type="CDD" id="cd07246">
    <property type="entry name" value="VOC_like"/>
    <property type="match status" value="1"/>
</dbReference>
<comment type="caution">
    <text evidence="3">The sequence shown here is derived from an EMBL/GenBank/DDBJ whole genome shotgun (WGS) entry which is preliminary data.</text>
</comment>
<feature type="domain" description="VOC" evidence="2">
    <location>
        <begin position="43"/>
        <end position="168"/>
    </location>
</feature>
<evidence type="ECO:0000256" key="1">
    <source>
        <dbReference type="SAM" id="MobiDB-lite"/>
    </source>
</evidence>
<keyword evidence="3" id="KW-0223">Dioxygenase</keyword>
<dbReference type="Gene3D" id="3.30.720.120">
    <property type="match status" value="1"/>
</dbReference>
<dbReference type="InParanoid" id="B4DC06"/>
<protein>
    <submittedName>
        <fullName evidence="3">Glyoxalase/bleomycin resistance protein/dioxygenase</fullName>
    </submittedName>
</protein>
<proteinExistence type="predicted"/>
<evidence type="ECO:0000313" key="4">
    <source>
        <dbReference type="Proteomes" id="UP000005824"/>
    </source>
</evidence>
<evidence type="ECO:0000259" key="2">
    <source>
        <dbReference type="PROSITE" id="PS51819"/>
    </source>
</evidence>
<dbReference type="InterPro" id="IPR029068">
    <property type="entry name" value="Glyas_Bleomycin-R_OHBP_Dase"/>
</dbReference>
<dbReference type="PROSITE" id="PS51819">
    <property type="entry name" value="VOC"/>
    <property type="match status" value="1"/>
</dbReference>
<evidence type="ECO:0000313" key="3">
    <source>
        <dbReference type="EMBL" id="EDY16053.1"/>
    </source>
</evidence>
<dbReference type="Proteomes" id="UP000005824">
    <property type="component" value="Unassembled WGS sequence"/>
</dbReference>
<dbReference type="STRING" id="497964.CfE428DRAFT_6447"/>
<dbReference type="Gene3D" id="3.30.720.110">
    <property type="match status" value="1"/>
</dbReference>
<dbReference type="InterPro" id="IPR037523">
    <property type="entry name" value="VOC_core"/>
</dbReference>
<reference evidence="3 4" key="1">
    <citation type="journal article" date="2011" name="J. Bacteriol.">
        <title>Genome sequence of Chthoniobacter flavus Ellin428, an aerobic heterotrophic soil bacterium.</title>
        <authorList>
            <person name="Kant R."/>
            <person name="van Passel M.W."/>
            <person name="Palva A."/>
            <person name="Lucas S."/>
            <person name="Lapidus A."/>
            <person name="Glavina Del Rio T."/>
            <person name="Dalin E."/>
            <person name="Tice H."/>
            <person name="Bruce D."/>
            <person name="Goodwin L."/>
            <person name="Pitluck S."/>
            <person name="Larimer F.W."/>
            <person name="Land M.L."/>
            <person name="Hauser L."/>
            <person name="Sangwan P."/>
            <person name="de Vos W.M."/>
            <person name="Janssen P.H."/>
            <person name="Smidt H."/>
        </authorList>
    </citation>
    <scope>NUCLEOTIDE SEQUENCE [LARGE SCALE GENOMIC DNA]</scope>
    <source>
        <strain evidence="3 4">Ellin428</strain>
    </source>
</reference>
<dbReference type="SUPFAM" id="SSF54593">
    <property type="entry name" value="Glyoxalase/Bleomycin resistance protein/Dihydroxybiphenyl dioxygenase"/>
    <property type="match status" value="1"/>
</dbReference>
<keyword evidence="3" id="KW-0560">Oxidoreductase</keyword>
<gene>
    <name evidence="3" type="ORF">CfE428DRAFT_6447</name>
</gene>
<feature type="region of interest" description="Disordered" evidence="1">
    <location>
        <begin position="1"/>
        <end position="41"/>
    </location>
</feature>